<name>A0A0P7B5Y7_9HYPO</name>
<protein>
    <recommendedName>
        <fullName evidence="3">DUF4048 domain-containing protein</fullName>
    </recommendedName>
</protein>
<feature type="compositionally biased region" description="Polar residues" evidence="2">
    <location>
        <begin position="172"/>
        <end position="183"/>
    </location>
</feature>
<feature type="region of interest" description="Disordered" evidence="2">
    <location>
        <begin position="103"/>
        <end position="218"/>
    </location>
</feature>
<feature type="region of interest" description="Disordered" evidence="2">
    <location>
        <begin position="425"/>
        <end position="544"/>
    </location>
</feature>
<feature type="compositionally biased region" description="Low complexity" evidence="2">
    <location>
        <begin position="103"/>
        <end position="127"/>
    </location>
</feature>
<feature type="coiled-coil region" evidence="1">
    <location>
        <begin position="222"/>
        <end position="256"/>
    </location>
</feature>
<dbReference type="Proteomes" id="UP000050424">
    <property type="component" value="Unassembled WGS sequence"/>
</dbReference>
<feature type="compositionally biased region" description="Polar residues" evidence="2">
    <location>
        <begin position="578"/>
        <end position="594"/>
    </location>
</feature>
<evidence type="ECO:0000256" key="1">
    <source>
        <dbReference type="SAM" id="Coils"/>
    </source>
</evidence>
<dbReference type="InterPro" id="IPR025122">
    <property type="entry name" value="DUF4048"/>
</dbReference>
<organism evidence="4 5">
    <name type="scientific">Neonectria ditissima</name>
    <dbReference type="NCBI Taxonomy" id="78410"/>
    <lineage>
        <taxon>Eukaryota</taxon>
        <taxon>Fungi</taxon>
        <taxon>Dikarya</taxon>
        <taxon>Ascomycota</taxon>
        <taxon>Pezizomycotina</taxon>
        <taxon>Sordariomycetes</taxon>
        <taxon>Hypocreomycetidae</taxon>
        <taxon>Hypocreales</taxon>
        <taxon>Nectriaceae</taxon>
        <taxon>Neonectria</taxon>
    </lineage>
</organism>
<feature type="region of interest" description="Disordered" evidence="2">
    <location>
        <begin position="568"/>
        <end position="594"/>
    </location>
</feature>
<keyword evidence="5" id="KW-1185">Reference proteome</keyword>
<accession>A0A0P7B5Y7</accession>
<dbReference type="OrthoDB" id="4097086at2759"/>
<sequence length="594" mass="65968">MPGFLLQLCAVHRSSSLFFDEYRHLTQAHHRALAARPVVAAARLRRRRALCAPATHLQKRRQVFGYRSLNKIFDRRLTMASQQEIRRRYSVADRVPADLIMPAATANSNSDTSSPSTTTTSPVAAPVRDISRQGKQPEPAHSRQNSTASTASMPPPPMSRESSFRRGHSRSKSSMCRQVNRLSLTLPIAPPTSDPSRPTPTSAMSSVPPTPIDSAVTSPSDANEFIIAIAAQERRVLELREELTRAELDLTLLKKKWTTQDGPRKRGDPFPLESTRPAAPATDDDSSTSRRSVDMDRRKLLQQSQPSTPQQSRRKVLRGGHTRTLSLLSPAKDLEFSLHADLQAPVKLPTIERRAAQLTNPNLSKRASWAPRSQQNVPGVGQVGQVVEDFKLGLKAFVEDIRQITVGDEPISGQQFRTTAIDYRSGAPGNQDTIRPNHPLRPKVSTVFEPPHSAESSPVRNTKAAPQEKPKTKGKHFSWTPLGLDSLDDNDWSNWESPASTKTSRWSGSTMGSSGLDDTPDEEEQNTTPLKKKSTGFDSPLLSPKLEDISNMVNRFVPNNLKRTATNLMDEWEKSLMDPQNQRQPQVQNKENSV</sequence>
<proteinExistence type="predicted"/>
<evidence type="ECO:0000256" key="2">
    <source>
        <dbReference type="SAM" id="MobiDB-lite"/>
    </source>
</evidence>
<dbReference type="Pfam" id="PF13257">
    <property type="entry name" value="DUF4048"/>
    <property type="match status" value="1"/>
</dbReference>
<evidence type="ECO:0000313" key="5">
    <source>
        <dbReference type="Proteomes" id="UP000050424"/>
    </source>
</evidence>
<evidence type="ECO:0000313" key="4">
    <source>
        <dbReference type="EMBL" id="KPM34362.1"/>
    </source>
</evidence>
<feature type="compositionally biased region" description="Low complexity" evidence="2">
    <location>
        <begin position="302"/>
        <end position="311"/>
    </location>
</feature>
<feature type="compositionally biased region" description="Polar residues" evidence="2">
    <location>
        <begin position="492"/>
        <end position="513"/>
    </location>
</feature>
<evidence type="ECO:0000259" key="3">
    <source>
        <dbReference type="Pfam" id="PF13257"/>
    </source>
</evidence>
<keyword evidence="1" id="KW-0175">Coiled coil</keyword>
<comment type="caution">
    <text evidence="4">The sequence shown here is derived from an EMBL/GenBank/DDBJ whole genome shotgun (WGS) entry which is preliminary data.</text>
</comment>
<dbReference type="AlphaFoldDB" id="A0A0P7B5Y7"/>
<feature type="region of interest" description="Disordered" evidence="2">
    <location>
        <begin position="259"/>
        <end position="320"/>
    </location>
</feature>
<feature type="compositionally biased region" description="Basic and acidic residues" evidence="2">
    <location>
        <begin position="287"/>
        <end position="299"/>
    </location>
</feature>
<feature type="domain" description="DUF4048" evidence="3">
    <location>
        <begin position="321"/>
        <end position="534"/>
    </location>
</feature>
<reference evidence="4 5" key="1">
    <citation type="submission" date="2015-09" db="EMBL/GenBank/DDBJ databases">
        <title>Draft genome of a European isolate of the apple canker pathogen Neonectria ditissima.</title>
        <authorList>
            <person name="Gomez-Cortecero A."/>
            <person name="Harrison R.J."/>
            <person name="Armitage A.D."/>
        </authorList>
    </citation>
    <scope>NUCLEOTIDE SEQUENCE [LARGE SCALE GENOMIC DNA]</scope>
    <source>
        <strain evidence="4 5">R09/05</strain>
    </source>
</reference>
<gene>
    <name evidence="4" type="ORF">AK830_g12216</name>
</gene>
<dbReference type="EMBL" id="LKCW01000350">
    <property type="protein sequence ID" value="KPM34362.1"/>
    <property type="molecule type" value="Genomic_DNA"/>
</dbReference>